<dbReference type="EMBL" id="JH688343">
    <property type="protein sequence ID" value="EJD33248.1"/>
    <property type="molecule type" value="Genomic_DNA"/>
</dbReference>
<evidence type="ECO:0000313" key="2">
    <source>
        <dbReference type="EMBL" id="EJD33248.1"/>
    </source>
</evidence>
<feature type="compositionally biased region" description="Basic residues" evidence="1">
    <location>
        <begin position="14"/>
        <end position="28"/>
    </location>
</feature>
<organism evidence="2 3">
    <name type="scientific">Auricularia subglabra (strain TFB-10046 / SS5)</name>
    <name type="common">White-rot fungus</name>
    <name type="synonym">Auricularia delicata (strain TFB10046)</name>
    <dbReference type="NCBI Taxonomy" id="717982"/>
    <lineage>
        <taxon>Eukaryota</taxon>
        <taxon>Fungi</taxon>
        <taxon>Dikarya</taxon>
        <taxon>Basidiomycota</taxon>
        <taxon>Agaricomycotina</taxon>
        <taxon>Agaricomycetes</taxon>
        <taxon>Auriculariales</taxon>
        <taxon>Auriculariaceae</taxon>
        <taxon>Auricularia</taxon>
    </lineage>
</organism>
<dbReference type="Proteomes" id="UP000006514">
    <property type="component" value="Unassembled WGS sequence"/>
</dbReference>
<dbReference type="AlphaFoldDB" id="J0WLP2"/>
<accession>J0WLP2</accession>
<reference evidence="3" key="1">
    <citation type="journal article" date="2012" name="Science">
        <title>The Paleozoic origin of enzymatic lignin decomposition reconstructed from 31 fungal genomes.</title>
        <authorList>
            <person name="Floudas D."/>
            <person name="Binder M."/>
            <person name="Riley R."/>
            <person name="Barry K."/>
            <person name="Blanchette R.A."/>
            <person name="Henrissat B."/>
            <person name="Martinez A.T."/>
            <person name="Otillar R."/>
            <person name="Spatafora J.W."/>
            <person name="Yadav J.S."/>
            <person name="Aerts A."/>
            <person name="Benoit I."/>
            <person name="Boyd A."/>
            <person name="Carlson A."/>
            <person name="Copeland A."/>
            <person name="Coutinho P.M."/>
            <person name="de Vries R.P."/>
            <person name="Ferreira P."/>
            <person name="Findley K."/>
            <person name="Foster B."/>
            <person name="Gaskell J."/>
            <person name="Glotzer D."/>
            <person name="Gorecki P."/>
            <person name="Heitman J."/>
            <person name="Hesse C."/>
            <person name="Hori C."/>
            <person name="Igarashi K."/>
            <person name="Jurgens J.A."/>
            <person name="Kallen N."/>
            <person name="Kersten P."/>
            <person name="Kohler A."/>
            <person name="Kuees U."/>
            <person name="Kumar T.K.A."/>
            <person name="Kuo A."/>
            <person name="LaButti K."/>
            <person name="Larrondo L.F."/>
            <person name="Lindquist E."/>
            <person name="Ling A."/>
            <person name="Lombard V."/>
            <person name="Lucas S."/>
            <person name="Lundell T."/>
            <person name="Martin R."/>
            <person name="McLaughlin D.J."/>
            <person name="Morgenstern I."/>
            <person name="Morin E."/>
            <person name="Murat C."/>
            <person name="Nagy L.G."/>
            <person name="Nolan M."/>
            <person name="Ohm R.A."/>
            <person name="Patyshakuliyeva A."/>
            <person name="Rokas A."/>
            <person name="Ruiz-Duenas F.J."/>
            <person name="Sabat G."/>
            <person name="Salamov A."/>
            <person name="Samejima M."/>
            <person name="Schmutz J."/>
            <person name="Slot J.C."/>
            <person name="St John F."/>
            <person name="Stenlid J."/>
            <person name="Sun H."/>
            <person name="Sun S."/>
            <person name="Syed K."/>
            <person name="Tsang A."/>
            <person name="Wiebenga A."/>
            <person name="Young D."/>
            <person name="Pisabarro A."/>
            <person name="Eastwood D.C."/>
            <person name="Martin F."/>
            <person name="Cullen D."/>
            <person name="Grigoriev I.V."/>
            <person name="Hibbett D.S."/>
        </authorList>
    </citation>
    <scope>NUCLEOTIDE SEQUENCE [LARGE SCALE GENOMIC DNA]</scope>
    <source>
        <strain evidence="3">TFB10046</strain>
    </source>
</reference>
<name>J0WLP2_AURST</name>
<feature type="region of interest" description="Disordered" evidence="1">
    <location>
        <begin position="1"/>
        <end position="44"/>
    </location>
</feature>
<dbReference type="InParanoid" id="J0WLP2"/>
<feature type="region of interest" description="Disordered" evidence="1">
    <location>
        <begin position="151"/>
        <end position="207"/>
    </location>
</feature>
<keyword evidence="3" id="KW-1185">Reference proteome</keyword>
<protein>
    <submittedName>
        <fullName evidence="2">Uncharacterized protein</fullName>
    </submittedName>
</protein>
<proteinExistence type="predicted"/>
<evidence type="ECO:0000313" key="3">
    <source>
        <dbReference type="Proteomes" id="UP000006514"/>
    </source>
</evidence>
<evidence type="ECO:0000256" key="1">
    <source>
        <dbReference type="SAM" id="MobiDB-lite"/>
    </source>
</evidence>
<gene>
    <name evidence="2" type="ORF">AURDEDRAFT_177676</name>
</gene>
<sequence>MPRRRNTPSPGGKTKSKAATRVVRRAGVKKSSAPSLADKAGRASDDTTALHDLLCSVERPVNRRLLDKEPERRQLQCPGCGERQLWRTVGKDGKTWFGCAGRCSVLARDVENGRGPGERGRSCTSTYASYHTETQIFESWVPTAVRAASHAGSSPAKQVAAHRDSESAASSASEDEAGTDGSATSEGEDDDGRPAGDHSDEELPSFIRNTRKVHASVETMKGLKYRFTVETLSETFWYYLMDTKVQDFPKRGWLG</sequence>
<dbReference type="KEGG" id="adl:AURDEDRAFT_177676"/>